<dbReference type="AlphaFoldDB" id="A0AAD4TAY0"/>
<name>A0AAD4TAY0_9MAGN</name>
<evidence type="ECO:0000313" key="2">
    <source>
        <dbReference type="Proteomes" id="UP001202328"/>
    </source>
</evidence>
<protein>
    <submittedName>
        <fullName evidence="1">Uncharacterized protein</fullName>
    </submittedName>
</protein>
<keyword evidence="2" id="KW-1185">Reference proteome</keyword>
<evidence type="ECO:0000313" key="1">
    <source>
        <dbReference type="EMBL" id="KAI3944444.1"/>
    </source>
</evidence>
<gene>
    <name evidence="1" type="ORF">MKW98_006605</name>
</gene>
<reference evidence="1" key="1">
    <citation type="submission" date="2022-04" db="EMBL/GenBank/DDBJ databases">
        <title>A functionally conserved STORR gene fusion in Papaver species that diverged 16.8 million years ago.</title>
        <authorList>
            <person name="Catania T."/>
        </authorList>
    </citation>
    <scope>NUCLEOTIDE SEQUENCE</scope>
    <source>
        <strain evidence="1">S-188037</strain>
    </source>
</reference>
<accession>A0AAD4TAY0</accession>
<organism evidence="1 2">
    <name type="scientific">Papaver atlanticum</name>
    <dbReference type="NCBI Taxonomy" id="357466"/>
    <lineage>
        <taxon>Eukaryota</taxon>
        <taxon>Viridiplantae</taxon>
        <taxon>Streptophyta</taxon>
        <taxon>Embryophyta</taxon>
        <taxon>Tracheophyta</taxon>
        <taxon>Spermatophyta</taxon>
        <taxon>Magnoliopsida</taxon>
        <taxon>Ranunculales</taxon>
        <taxon>Papaveraceae</taxon>
        <taxon>Papaveroideae</taxon>
        <taxon>Papaver</taxon>
    </lineage>
</organism>
<proteinExistence type="predicted"/>
<sequence>MTSYYGGVVAQGQVCDGNILGQIIVRGECRNCVTPCRERFNNVVRIQCASLPFNQIQCFCCGPVTTHESLETS</sequence>
<comment type="caution">
    <text evidence="1">The sequence shown here is derived from an EMBL/GenBank/DDBJ whole genome shotgun (WGS) entry which is preliminary data.</text>
</comment>
<dbReference type="Proteomes" id="UP001202328">
    <property type="component" value="Unassembled WGS sequence"/>
</dbReference>
<dbReference type="EMBL" id="JAJJMB010004055">
    <property type="protein sequence ID" value="KAI3944444.1"/>
    <property type="molecule type" value="Genomic_DNA"/>
</dbReference>